<gene>
    <name evidence="6" type="ORF">K7X08_033376</name>
</gene>
<protein>
    <recommendedName>
        <fullName evidence="5">Bulb-type lectin domain-containing protein</fullName>
    </recommendedName>
</protein>
<organism evidence="6 7">
    <name type="scientific">Anisodus acutangulus</name>
    <dbReference type="NCBI Taxonomy" id="402998"/>
    <lineage>
        <taxon>Eukaryota</taxon>
        <taxon>Viridiplantae</taxon>
        <taxon>Streptophyta</taxon>
        <taxon>Embryophyta</taxon>
        <taxon>Tracheophyta</taxon>
        <taxon>Spermatophyta</taxon>
        <taxon>Magnoliopsida</taxon>
        <taxon>eudicotyledons</taxon>
        <taxon>Gunneridae</taxon>
        <taxon>Pentapetalae</taxon>
        <taxon>asterids</taxon>
        <taxon>lamiids</taxon>
        <taxon>Solanales</taxon>
        <taxon>Solanaceae</taxon>
        <taxon>Solanoideae</taxon>
        <taxon>Hyoscyameae</taxon>
        <taxon>Anisodus</taxon>
    </lineage>
</organism>
<dbReference type="PANTHER" id="PTHR32444">
    <property type="entry name" value="BULB-TYPE LECTIN DOMAIN-CONTAINING PROTEIN"/>
    <property type="match status" value="1"/>
</dbReference>
<feature type="domain" description="Bulb-type lectin" evidence="5">
    <location>
        <begin position="24"/>
        <end position="145"/>
    </location>
</feature>
<dbReference type="OrthoDB" id="1936886at2759"/>
<sequence>MSSSPDFLLYLSCLCVASLSANSSDTISSREPVRDSETEVSSGKSFKLGFFRPGKPASRYVGIMFNLPSPTPTVVWVANRDKPLHDSSGIVTISEYGTLVIMNGQEIVWSSSVSNSLRNTTAQLLDPGNLVLKDSSNGRVLWESFRDPTDSLLQYMKIGIDKSTNTTALMKSWRSPSVGNFSAGIQPQPILQAFIWKNSVPYCRGVPWNKLIFIGMPGMQSWYRSGVNLVADNNGTIYQTFSNADQSSILYFFLNSTGSFQTRTWDPSKKDWEVKWANPRTECDFYAKCGPFGSCNPKISPMCSCIQGFKPKNERE</sequence>
<keyword evidence="1 4" id="KW-0732">Signal</keyword>
<evidence type="ECO:0000256" key="3">
    <source>
        <dbReference type="ARBA" id="ARBA00023180"/>
    </source>
</evidence>
<evidence type="ECO:0000259" key="5">
    <source>
        <dbReference type="PROSITE" id="PS50927"/>
    </source>
</evidence>
<dbReference type="Pfam" id="PF01453">
    <property type="entry name" value="B_lectin"/>
    <property type="match status" value="1"/>
</dbReference>
<reference evidence="7" key="1">
    <citation type="journal article" date="2023" name="Proc. Natl. Acad. Sci. U.S.A.">
        <title>Genomic and structural basis for evolution of tropane alkaloid biosynthesis.</title>
        <authorList>
            <person name="Wanga Y.-J."/>
            <person name="Taina T."/>
            <person name="Yua J.-Y."/>
            <person name="Lia J."/>
            <person name="Xua B."/>
            <person name="Chenc J."/>
            <person name="D'Auriad J.C."/>
            <person name="Huanga J.-P."/>
            <person name="Huanga S.-X."/>
        </authorList>
    </citation>
    <scope>NUCLEOTIDE SEQUENCE [LARGE SCALE GENOMIC DNA]</scope>
    <source>
        <strain evidence="7">cv. KIB-2019</strain>
    </source>
</reference>
<keyword evidence="2" id="KW-1015">Disulfide bond</keyword>
<feature type="chain" id="PRO_5040211550" description="Bulb-type lectin domain-containing protein" evidence="4">
    <location>
        <begin position="24"/>
        <end position="316"/>
    </location>
</feature>
<evidence type="ECO:0000313" key="6">
    <source>
        <dbReference type="EMBL" id="KAJ8549669.1"/>
    </source>
</evidence>
<evidence type="ECO:0000256" key="2">
    <source>
        <dbReference type="ARBA" id="ARBA00023157"/>
    </source>
</evidence>
<evidence type="ECO:0000256" key="1">
    <source>
        <dbReference type="ARBA" id="ARBA00022729"/>
    </source>
</evidence>
<dbReference type="PANTHER" id="PTHR32444:SF198">
    <property type="entry name" value="BULB-TYPE LECTIN DOMAIN-CONTAINING PROTEIN"/>
    <property type="match status" value="1"/>
</dbReference>
<dbReference type="SUPFAM" id="SSF51110">
    <property type="entry name" value="alpha-D-mannose-specific plant lectins"/>
    <property type="match status" value="1"/>
</dbReference>
<evidence type="ECO:0000256" key="4">
    <source>
        <dbReference type="SAM" id="SignalP"/>
    </source>
</evidence>
<dbReference type="FunFam" id="2.90.10.10:FF:000005">
    <property type="entry name" value="G-type lectin S-receptor-like serine/threonine-protein kinase"/>
    <property type="match status" value="1"/>
</dbReference>
<proteinExistence type="predicted"/>
<dbReference type="CDD" id="cd00028">
    <property type="entry name" value="B_lectin"/>
    <property type="match status" value="1"/>
</dbReference>
<keyword evidence="7" id="KW-1185">Reference proteome</keyword>
<dbReference type="Pfam" id="PF00954">
    <property type="entry name" value="S_locus_glycop"/>
    <property type="match status" value="1"/>
</dbReference>
<dbReference type="InterPro" id="IPR036426">
    <property type="entry name" value="Bulb-type_lectin_dom_sf"/>
</dbReference>
<dbReference type="InterPro" id="IPR000858">
    <property type="entry name" value="S_locus_glycoprot_dom"/>
</dbReference>
<dbReference type="Gene3D" id="2.90.10.10">
    <property type="entry name" value="Bulb-type lectin domain"/>
    <property type="match status" value="1"/>
</dbReference>
<keyword evidence="3" id="KW-0325">Glycoprotein</keyword>
<dbReference type="EMBL" id="JAJAGQ010000011">
    <property type="protein sequence ID" value="KAJ8549669.1"/>
    <property type="molecule type" value="Genomic_DNA"/>
</dbReference>
<dbReference type="SMART" id="SM00108">
    <property type="entry name" value="B_lectin"/>
    <property type="match status" value="1"/>
</dbReference>
<dbReference type="AlphaFoldDB" id="A0A9Q1M1I1"/>
<dbReference type="Proteomes" id="UP001152561">
    <property type="component" value="Unassembled WGS sequence"/>
</dbReference>
<name>A0A9Q1M1I1_9SOLA</name>
<dbReference type="GO" id="GO:0048544">
    <property type="term" value="P:recognition of pollen"/>
    <property type="evidence" value="ECO:0007669"/>
    <property type="project" value="InterPro"/>
</dbReference>
<feature type="signal peptide" evidence="4">
    <location>
        <begin position="1"/>
        <end position="23"/>
    </location>
</feature>
<comment type="caution">
    <text evidence="6">The sequence shown here is derived from an EMBL/GenBank/DDBJ whole genome shotgun (WGS) entry which is preliminary data.</text>
</comment>
<dbReference type="InterPro" id="IPR001480">
    <property type="entry name" value="Bulb-type_lectin_dom"/>
</dbReference>
<evidence type="ECO:0000313" key="7">
    <source>
        <dbReference type="Proteomes" id="UP001152561"/>
    </source>
</evidence>
<accession>A0A9Q1M1I1</accession>
<dbReference type="PROSITE" id="PS50927">
    <property type="entry name" value="BULB_LECTIN"/>
    <property type="match status" value="1"/>
</dbReference>